<evidence type="ECO:0000259" key="1">
    <source>
        <dbReference type="Pfam" id="PF13847"/>
    </source>
</evidence>
<reference evidence="2 3" key="1">
    <citation type="submission" date="2021-01" db="EMBL/GenBank/DDBJ databases">
        <title>Chryseolinea sp. Jin1 Genome sequencing and assembly.</title>
        <authorList>
            <person name="Kim I."/>
        </authorList>
    </citation>
    <scope>NUCLEOTIDE SEQUENCE [LARGE SCALE GENOMIC DNA]</scope>
    <source>
        <strain evidence="2 3">Jin1</strain>
    </source>
</reference>
<protein>
    <submittedName>
        <fullName evidence="2">Methyltransferase domain-containing protein</fullName>
    </submittedName>
</protein>
<sequence length="200" mass="22636">MIFKRLRLNIGVTDSDFVSIYPEAIKHLDRKHWTPVSIAKVASEFLAEKPGTKVLDIGSGAGKFCLIGAANTKGHFTGVEQRQELVELSQKLSAYYYIRNARFIHANIQSVGFGAYDAFYFYNSFYENLNPVERIDDAVRLSSDLYHLYSLHIVEQLARCRPGTRLVTYCSPTTIVPSSFKLLDSLKGGLLKFWEKTLSI</sequence>
<dbReference type="Proteomes" id="UP000613030">
    <property type="component" value="Unassembled WGS sequence"/>
</dbReference>
<dbReference type="EMBL" id="JAERRB010000019">
    <property type="protein sequence ID" value="MBL0745731.1"/>
    <property type="molecule type" value="Genomic_DNA"/>
</dbReference>
<dbReference type="InterPro" id="IPR025714">
    <property type="entry name" value="Methyltranfer_dom"/>
</dbReference>
<dbReference type="GO" id="GO:0032259">
    <property type="term" value="P:methylation"/>
    <property type="evidence" value="ECO:0007669"/>
    <property type="project" value="UniProtKB-KW"/>
</dbReference>
<dbReference type="Gene3D" id="3.40.50.150">
    <property type="entry name" value="Vaccinia Virus protein VP39"/>
    <property type="match status" value="1"/>
</dbReference>
<dbReference type="GO" id="GO:0008168">
    <property type="term" value="F:methyltransferase activity"/>
    <property type="evidence" value="ECO:0007669"/>
    <property type="project" value="UniProtKB-KW"/>
</dbReference>
<proteinExistence type="predicted"/>
<keyword evidence="2" id="KW-0808">Transferase</keyword>
<organism evidence="2 3">
    <name type="scientific">Chryseolinea lacunae</name>
    <dbReference type="NCBI Taxonomy" id="2801331"/>
    <lineage>
        <taxon>Bacteria</taxon>
        <taxon>Pseudomonadati</taxon>
        <taxon>Bacteroidota</taxon>
        <taxon>Cytophagia</taxon>
        <taxon>Cytophagales</taxon>
        <taxon>Fulvivirgaceae</taxon>
        <taxon>Chryseolinea</taxon>
    </lineage>
</organism>
<dbReference type="SUPFAM" id="SSF53335">
    <property type="entry name" value="S-adenosyl-L-methionine-dependent methyltransferases"/>
    <property type="match status" value="1"/>
</dbReference>
<keyword evidence="3" id="KW-1185">Reference proteome</keyword>
<dbReference type="RefSeq" id="WP_202016339.1">
    <property type="nucleotide sequence ID" value="NZ_JAERRB010000019.1"/>
</dbReference>
<evidence type="ECO:0000313" key="2">
    <source>
        <dbReference type="EMBL" id="MBL0745731.1"/>
    </source>
</evidence>
<keyword evidence="2" id="KW-0489">Methyltransferase</keyword>
<dbReference type="Pfam" id="PF13847">
    <property type="entry name" value="Methyltransf_31"/>
    <property type="match status" value="1"/>
</dbReference>
<evidence type="ECO:0000313" key="3">
    <source>
        <dbReference type="Proteomes" id="UP000613030"/>
    </source>
</evidence>
<feature type="domain" description="Methyltransferase" evidence="1">
    <location>
        <begin position="49"/>
        <end position="111"/>
    </location>
</feature>
<comment type="caution">
    <text evidence="2">The sequence shown here is derived from an EMBL/GenBank/DDBJ whole genome shotgun (WGS) entry which is preliminary data.</text>
</comment>
<name>A0ABS1L5A2_9BACT</name>
<dbReference type="InterPro" id="IPR029063">
    <property type="entry name" value="SAM-dependent_MTases_sf"/>
</dbReference>
<accession>A0ABS1L5A2</accession>
<gene>
    <name evidence="2" type="ORF">JI741_31145</name>
</gene>
<dbReference type="CDD" id="cd02440">
    <property type="entry name" value="AdoMet_MTases"/>
    <property type="match status" value="1"/>
</dbReference>